<comment type="caution">
    <text evidence="7">The sequence shown here is derived from an EMBL/GenBank/DDBJ whole genome shotgun (WGS) entry which is preliminary data.</text>
</comment>
<evidence type="ECO:0000259" key="6">
    <source>
        <dbReference type="SMART" id="SM00363"/>
    </source>
</evidence>
<evidence type="ECO:0000256" key="1">
    <source>
        <dbReference type="ARBA" id="ARBA00010876"/>
    </source>
</evidence>
<dbReference type="PROSITE" id="PS50889">
    <property type="entry name" value="S4"/>
    <property type="match status" value="1"/>
</dbReference>
<reference evidence="7 8" key="1">
    <citation type="submission" date="2017-06" db="EMBL/GenBank/DDBJ databases">
        <title>Novel microbial phyla capable of carbon fixation and sulfur reduction in deep-sea sediments.</title>
        <authorList>
            <person name="Huang J."/>
            <person name="Baker B."/>
            <person name="Wang Y."/>
        </authorList>
    </citation>
    <scope>NUCLEOTIDE SEQUENCE [LARGE SCALE GENOMIC DNA]</scope>
    <source>
        <strain evidence="7">B3_TA06</strain>
    </source>
</reference>
<keyword evidence="2 5" id="KW-0413">Isomerase</keyword>
<dbReference type="EMBL" id="NJBO01000003">
    <property type="protein sequence ID" value="TKJ43618.1"/>
    <property type="molecule type" value="Genomic_DNA"/>
</dbReference>
<dbReference type="GO" id="GO:0120159">
    <property type="term" value="F:rRNA pseudouridine synthase activity"/>
    <property type="evidence" value="ECO:0007669"/>
    <property type="project" value="UniProtKB-ARBA"/>
</dbReference>
<dbReference type="Gene3D" id="3.10.290.10">
    <property type="entry name" value="RNA-binding S4 domain"/>
    <property type="match status" value="1"/>
</dbReference>
<evidence type="ECO:0000256" key="5">
    <source>
        <dbReference type="RuleBase" id="RU362028"/>
    </source>
</evidence>
<accession>A0A532V8Y2</accession>
<dbReference type="PANTHER" id="PTHR21600:SF44">
    <property type="entry name" value="RIBOSOMAL LARGE SUBUNIT PSEUDOURIDINE SYNTHASE D"/>
    <property type="match status" value="1"/>
</dbReference>
<dbReference type="InterPro" id="IPR020103">
    <property type="entry name" value="PsdUridine_synth_cat_dom_sf"/>
</dbReference>
<keyword evidence="4" id="KW-0694">RNA-binding</keyword>
<protein>
    <recommendedName>
        <fullName evidence="5">Pseudouridine synthase</fullName>
        <ecNumber evidence="5">5.4.99.-</ecNumber>
    </recommendedName>
</protein>
<dbReference type="InterPro" id="IPR006225">
    <property type="entry name" value="PsdUridine_synth_RluC/D"/>
</dbReference>
<dbReference type="AlphaFoldDB" id="A0A532V8Y2"/>
<dbReference type="SMART" id="SM00363">
    <property type="entry name" value="S4"/>
    <property type="match status" value="1"/>
</dbReference>
<dbReference type="PANTHER" id="PTHR21600">
    <property type="entry name" value="MITOCHONDRIAL RNA PSEUDOURIDINE SYNTHASE"/>
    <property type="match status" value="1"/>
</dbReference>
<dbReference type="InterPro" id="IPR006224">
    <property type="entry name" value="PsdUridine_synth_RluA-like_CS"/>
</dbReference>
<dbReference type="CDD" id="cd02869">
    <property type="entry name" value="PseudoU_synth_RluA_like"/>
    <property type="match status" value="1"/>
</dbReference>
<feature type="domain" description="RNA-binding S4" evidence="6">
    <location>
        <begin position="19"/>
        <end position="76"/>
    </location>
</feature>
<evidence type="ECO:0000256" key="4">
    <source>
        <dbReference type="PROSITE-ProRule" id="PRU00182"/>
    </source>
</evidence>
<evidence type="ECO:0000256" key="2">
    <source>
        <dbReference type="ARBA" id="ARBA00023235"/>
    </source>
</evidence>
<dbReference type="Gene3D" id="3.30.2350.10">
    <property type="entry name" value="Pseudouridine synthase"/>
    <property type="match status" value="1"/>
</dbReference>
<organism evidence="7 8">
    <name type="scientific">candidate division TA06 bacterium B3_TA06</name>
    <dbReference type="NCBI Taxonomy" id="2012487"/>
    <lineage>
        <taxon>Bacteria</taxon>
        <taxon>Bacteria division TA06</taxon>
    </lineage>
</organism>
<dbReference type="InterPro" id="IPR006145">
    <property type="entry name" value="PsdUridine_synth_RsuA/RluA"/>
</dbReference>
<dbReference type="SUPFAM" id="SSF55120">
    <property type="entry name" value="Pseudouridine synthase"/>
    <property type="match status" value="1"/>
</dbReference>
<comment type="function">
    <text evidence="5">Responsible for synthesis of pseudouridine from uracil.</text>
</comment>
<evidence type="ECO:0000256" key="3">
    <source>
        <dbReference type="PIRSR" id="PIRSR606225-1"/>
    </source>
</evidence>
<dbReference type="NCBIfam" id="TIGR00005">
    <property type="entry name" value="rluA_subfam"/>
    <property type="match status" value="1"/>
</dbReference>
<comment type="similarity">
    <text evidence="1 5">Belongs to the pseudouridine synthase RluA family.</text>
</comment>
<dbReference type="EC" id="5.4.99.-" evidence="5"/>
<evidence type="ECO:0000313" key="7">
    <source>
        <dbReference type="EMBL" id="TKJ43618.1"/>
    </source>
</evidence>
<dbReference type="GO" id="GO:0000455">
    <property type="term" value="P:enzyme-directed rRNA pseudouridine synthesis"/>
    <property type="evidence" value="ECO:0007669"/>
    <property type="project" value="TreeGrafter"/>
</dbReference>
<dbReference type="PROSITE" id="PS01129">
    <property type="entry name" value="PSI_RLU"/>
    <property type="match status" value="1"/>
</dbReference>
<dbReference type="Proteomes" id="UP000317778">
    <property type="component" value="Unassembled WGS sequence"/>
</dbReference>
<name>A0A532V8Y2_UNCT6</name>
<evidence type="ECO:0000313" key="8">
    <source>
        <dbReference type="Proteomes" id="UP000317778"/>
    </source>
</evidence>
<dbReference type="InterPro" id="IPR036986">
    <property type="entry name" value="S4_RNA-bd_sf"/>
</dbReference>
<comment type="catalytic activity">
    <reaction evidence="5">
        <text>a uridine in RNA = a pseudouridine in RNA</text>
        <dbReference type="Rhea" id="RHEA:48348"/>
        <dbReference type="Rhea" id="RHEA-COMP:12068"/>
        <dbReference type="Rhea" id="RHEA-COMP:12069"/>
        <dbReference type="ChEBI" id="CHEBI:65314"/>
        <dbReference type="ChEBI" id="CHEBI:65315"/>
    </reaction>
</comment>
<feature type="active site" evidence="3">
    <location>
        <position position="144"/>
    </location>
</feature>
<proteinExistence type="inferred from homology"/>
<dbReference type="SUPFAM" id="SSF55174">
    <property type="entry name" value="Alpha-L RNA-binding motif"/>
    <property type="match status" value="1"/>
</dbReference>
<dbReference type="InterPro" id="IPR002942">
    <property type="entry name" value="S4_RNA-bd"/>
</dbReference>
<sequence length="332" mass="37180">MPFVEREFKRTVSRKMAGSRLDRYLITSGIGLSRSMTAKLIKEGKILVNGQRAKPSQKLASGDEVYAMLVLPDRDAALQPQEIPLNVVYEDDHIILLNKPRNMVVHPARGHSSGTLINALLAHCGDLPRGEKGEVRPGVVHRLDKDTTGLILFAKTHTALRDLTKQTGARSMRKEYAALAWGRFELQEGEIAAPIGRSTLDRKRMTVTPISSREAATRFKLERVYAGCVSYLRLWLVTGRTHQIRVHLRHYGHPVLGDAEYGGREQIKPASRTEAEVLKGSLERIDRQALHAKMLGFTHPATGSQMVFETDLPEDMQNVVDFLEEYEGSHNS</sequence>
<dbReference type="GO" id="GO:0003723">
    <property type="term" value="F:RNA binding"/>
    <property type="evidence" value="ECO:0007669"/>
    <property type="project" value="UniProtKB-KW"/>
</dbReference>
<dbReference type="CDD" id="cd00165">
    <property type="entry name" value="S4"/>
    <property type="match status" value="1"/>
</dbReference>
<dbReference type="InterPro" id="IPR050188">
    <property type="entry name" value="RluA_PseudoU_synthase"/>
</dbReference>
<dbReference type="Pfam" id="PF01479">
    <property type="entry name" value="S4"/>
    <property type="match status" value="1"/>
</dbReference>
<dbReference type="Pfam" id="PF00849">
    <property type="entry name" value="PseudoU_synth_2"/>
    <property type="match status" value="1"/>
</dbReference>
<gene>
    <name evidence="7" type="ORF">CEE36_02750</name>
</gene>